<keyword evidence="3" id="KW-0032">Aminotransferase</keyword>
<dbReference type="EMBL" id="CZRL01000078">
    <property type="protein sequence ID" value="CUS52222.1"/>
    <property type="molecule type" value="Genomic_DNA"/>
</dbReference>
<keyword evidence="2" id="KW-0663">Pyridoxal phosphate</keyword>
<dbReference type="Pfam" id="PF00202">
    <property type="entry name" value="Aminotran_3"/>
    <property type="match status" value="1"/>
</dbReference>
<dbReference type="InterPro" id="IPR015421">
    <property type="entry name" value="PyrdxlP-dep_Trfase_major"/>
</dbReference>
<evidence type="ECO:0000256" key="1">
    <source>
        <dbReference type="ARBA" id="ARBA00001933"/>
    </source>
</evidence>
<protein>
    <submittedName>
        <fullName evidence="3">Glutamate-1-semialdehyde aminotransferase</fullName>
        <ecNumber evidence="3">5.4.3.8</ecNumber>
    </submittedName>
</protein>
<dbReference type="CDD" id="cd00610">
    <property type="entry name" value="OAT_like"/>
    <property type="match status" value="1"/>
</dbReference>
<gene>
    <name evidence="3" type="ORF">MGWOODY_XGa1255</name>
</gene>
<dbReference type="InterPro" id="IPR005814">
    <property type="entry name" value="Aminotrans_3"/>
</dbReference>
<accession>A0A170PRA9</accession>
<dbReference type="GO" id="GO:0042286">
    <property type="term" value="F:glutamate-1-semialdehyde 2,1-aminomutase activity"/>
    <property type="evidence" value="ECO:0007669"/>
    <property type="project" value="UniProtKB-EC"/>
</dbReference>
<name>A0A170PRA9_9ZZZZ</name>
<reference evidence="3" key="1">
    <citation type="submission" date="2015-10" db="EMBL/GenBank/DDBJ databases">
        <authorList>
            <person name="Gilbert D.G."/>
        </authorList>
    </citation>
    <scope>NUCLEOTIDE SEQUENCE</scope>
</reference>
<dbReference type="Gene3D" id="3.90.1150.10">
    <property type="entry name" value="Aspartate Aminotransferase, domain 1"/>
    <property type="match status" value="1"/>
</dbReference>
<organism evidence="3">
    <name type="scientific">hydrothermal vent metagenome</name>
    <dbReference type="NCBI Taxonomy" id="652676"/>
    <lineage>
        <taxon>unclassified sequences</taxon>
        <taxon>metagenomes</taxon>
        <taxon>ecological metagenomes</taxon>
    </lineage>
</organism>
<evidence type="ECO:0000256" key="2">
    <source>
        <dbReference type="ARBA" id="ARBA00022898"/>
    </source>
</evidence>
<dbReference type="InterPro" id="IPR015422">
    <property type="entry name" value="PyrdxlP-dep_Trfase_small"/>
</dbReference>
<dbReference type="PANTHER" id="PTHR43713">
    <property type="entry name" value="GLUTAMATE-1-SEMIALDEHYDE 2,1-AMINOMUTASE"/>
    <property type="match status" value="1"/>
</dbReference>
<dbReference type="GO" id="GO:0030170">
    <property type="term" value="F:pyridoxal phosphate binding"/>
    <property type="evidence" value="ECO:0007669"/>
    <property type="project" value="InterPro"/>
</dbReference>
<dbReference type="EC" id="5.4.3.8" evidence="3"/>
<dbReference type="InterPro" id="IPR015424">
    <property type="entry name" value="PyrdxlP-dep_Trfase"/>
</dbReference>
<dbReference type="SUPFAM" id="SSF53383">
    <property type="entry name" value="PLP-dependent transferases"/>
    <property type="match status" value="1"/>
</dbReference>
<keyword evidence="3" id="KW-0413">Isomerase</keyword>
<proteinExistence type="predicted"/>
<dbReference type="Gene3D" id="3.40.640.10">
    <property type="entry name" value="Type I PLP-dependent aspartate aminotransferase-like (Major domain)"/>
    <property type="match status" value="1"/>
</dbReference>
<evidence type="ECO:0000313" key="3">
    <source>
        <dbReference type="EMBL" id="CUS52222.1"/>
    </source>
</evidence>
<dbReference type="PANTHER" id="PTHR43713:SF3">
    <property type="entry name" value="GLUTAMATE-1-SEMIALDEHYDE 2,1-AMINOMUTASE 1, CHLOROPLASTIC-RELATED"/>
    <property type="match status" value="1"/>
</dbReference>
<keyword evidence="3" id="KW-0808">Transferase</keyword>
<sequence>MSWPDQSSLSQALFTRAQKVLPGGISRLQTLVQPFPIYAIEGQGATIIDADGVPRTDFMNNFASLIHGHAHPDILSSVTEAMHKGTCFSMPTELEIQLAELIVDRVKRVDKIRFCNSGTEAVMLAIKAARARTNRPCIAKIEGAYHGMYDYAEVSLDSSPDNWGDAPNPLAYTRGTPASVLEDTIVIPLNDSNTSERLLRECGDRLAGVLIDPVPLSCGLIPMADHFIDMLHRVSRELGALIIADEVIAFRLDYHGAQSRFGIDPDLTTFAKIIGGGFPVGAIGGTEDAMSVFSHNQGKPPNSSSGTFTANPLSMAAGLKTLEMLDTKAYDYLENLGSYARDVVENAFSESGFNGQVTGVGSMFHLHLHDREVTDYRTFFRTEAEAKSTTELHLRLLDAGYILSPKLGGFLSTVNTRDQLDGFGDALATALAIEMPTR</sequence>
<dbReference type="GO" id="GO:0008483">
    <property type="term" value="F:transaminase activity"/>
    <property type="evidence" value="ECO:0007669"/>
    <property type="project" value="UniProtKB-KW"/>
</dbReference>
<dbReference type="AlphaFoldDB" id="A0A170PRA9"/>
<comment type="cofactor">
    <cofactor evidence="1">
        <name>pyridoxal 5'-phosphate</name>
        <dbReference type="ChEBI" id="CHEBI:597326"/>
    </cofactor>
</comment>